<keyword evidence="4" id="KW-1185">Reference proteome</keyword>
<feature type="chain" id="PRO_5044810971" evidence="2">
    <location>
        <begin position="17"/>
        <end position="88"/>
    </location>
</feature>
<reference evidence="3 4" key="1">
    <citation type="submission" date="2024-05" db="EMBL/GenBank/DDBJ databases">
        <title>Genome sequencing and assembly of Indian major carp, Cirrhinus mrigala (Hamilton, 1822).</title>
        <authorList>
            <person name="Mohindra V."/>
            <person name="Chowdhury L.M."/>
            <person name="Lal K."/>
            <person name="Jena J.K."/>
        </authorList>
    </citation>
    <scope>NUCLEOTIDE SEQUENCE [LARGE SCALE GENOMIC DNA]</scope>
    <source>
        <strain evidence="3">CM1030</strain>
        <tissue evidence="3">Blood</tissue>
    </source>
</reference>
<gene>
    <name evidence="3" type="ORF">M9458_004098</name>
</gene>
<feature type="signal peptide" evidence="2">
    <location>
        <begin position="1"/>
        <end position="16"/>
    </location>
</feature>
<feature type="non-terminal residue" evidence="3">
    <location>
        <position position="88"/>
    </location>
</feature>
<evidence type="ECO:0000256" key="1">
    <source>
        <dbReference type="SAM" id="MobiDB-lite"/>
    </source>
</evidence>
<feature type="region of interest" description="Disordered" evidence="1">
    <location>
        <begin position="30"/>
        <end position="88"/>
    </location>
</feature>
<evidence type="ECO:0000313" key="4">
    <source>
        <dbReference type="Proteomes" id="UP001529510"/>
    </source>
</evidence>
<feature type="compositionally biased region" description="Low complexity" evidence="1">
    <location>
        <begin position="41"/>
        <end position="55"/>
    </location>
</feature>
<comment type="caution">
    <text evidence="3">The sequence shown here is derived from an EMBL/GenBank/DDBJ whole genome shotgun (WGS) entry which is preliminary data.</text>
</comment>
<dbReference type="AlphaFoldDB" id="A0ABD0RSD4"/>
<keyword evidence="2" id="KW-0732">Signal</keyword>
<sequence>MVTGVLFLPLCSGALGPHLLLDQSRHLVTLSAPSTGPPTSLPLGSQSSAGGSSTLSKKRAPPPPPGHKRTLSDPPSPVLQGPQSKGAS</sequence>
<name>A0ABD0RSD4_CIRMR</name>
<protein>
    <submittedName>
        <fullName evidence="3">Uncharacterized protein</fullName>
    </submittedName>
</protein>
<evidence type="ECO:0000313" key="3">
    <source>
        <dbReference type="EMBL" id="KAL0200911.1"/>
    </source>
</evidence>
<dbReference type="EMBL" id="JAMKFB020000002">
    <property type="protein sequence ID" value="KAL0200911.1"/>
    <property type="molecule type" value="Genomic_DNA"/>
</dbReference>
<accession>A0ABD0RSD4</accession>
<organism evidence="3 4">
    <name type="scientific">Cirrhinus mrigala</name>
    <name type="common">Mrigala</name>
    <dbReference type="NCBI Taxonomy" id="683832"/>
    <lineage>
        <taxon>Eukaryota</taxon>
        <taxon>Metazoa</taxon>
        <taxon>Chordata</taxon>
        <taxon>Craniata</taxon>
        <taxon>Vertebrata</taxon>
        <taxon>Euteleostomi</taxon>
        <taxon>Actinopterygii</taxon>
        <taxon>Neopterygii</taxon>
        <taxon>Teleostei</taxon>
        <taxon>Ostariophysi</taxon>
        <taxon>Cypriniformes</taxon>
        <taxon>Cyprinidae</taxon>
        <taxon>Labeoninae</taxon>
        <taxon>Labeonini</taxon>
        <taxon>Cirrhinus</taxon>
    </lineage>
</organism>
<proteinExistence type="predicted"/>
<dbReference type="Proteomes" id="UP001529510">
    <property type="component" value="Unassembled WGS sequence"/>
</dbReference>
<evidence type="ECO:0000256" key="2">
    <source>
        <dbReference type="SAM" id="SignalP"/>
    </source>
</evidence>